<dbReference type="CDD" id="cd03375">
    <property type="entry name" value="TPP_OGFOR"/>
    <property type="match status" value="1"/>
</dbReference>
<evidence type="ECO:0000313" key="3">
    <source>
        <dbReference type="EMBL" id="OYD17198.1"/>
    </source>
</evidence>
<evidence type="ECO:0000256" key="1">
    <source>
        <dbReference type="ARBA" id="ARBA00023002"/>
    </source>
</evidence>
<dbReference type="Gene3D" id="3.40.50.970">
    <property type="match status" value="1"/>
</dbReference>
<comment type="caution">
    <text evidence="3">The sequence shown here is derived from an EMBL/GenBank/DDBJ whole genome shotgun (WGS) entry which is preliminary data.</text>
</comment>
<dbReference type="InterPro" id="IPR011766">
    <property type="entry name" value="TPP_enzyme_TPP-bd"/>
</dbReference>
<protein>
    <submittedName>
        <fullName evidence="3">2-oxoacid:ferredoxin oxidoreductase subunit beta</fullName>
    </submittedName>
</protein>
<dbReference type="AlphaFoldDB" id="A0A235BXY1"/>
<dbReference type="PANTHER" id="PTHR48084:SF1">
    <property type="entry name" value="2-OXOGLUTARATE SYNTHASE SUBUNIT KORB"/>
    <property type="match status" value="1"/>
</dbReference>
<dbReference type="Proteomes" id="UP000215215">
    <property type="component" value="Unassembled WGS sequence"/>
</dbReference>
<dbReference type="SUPFAM" id="SSF52518">
    <property type="entry name" value="Thiamin diphosphate-binding fold (THDP-binding)"/>
    <property type="match status" value="1"/>
</dbReference>
<dbReference type="GO" id="GO:0016625">
    <property type="term" value="F:oxidoreductase activity, acting on the aldehyde or oxo group of donors, iron-sulfur protein as acceptor"/>
    <property type="evidence" value="ECO:0007669"/>
    <property type="project" value="UniProtKB-ARBA"/>
</dbReference>
<dbReference type="EMBL" id="NOZQ01000029">
    <property type="protein sequence ID" value="OYD17198.1"/>
    <property type="molecule type" value="Genomic_DNA"/>
</dbReference>
<reference evidence="3 4" key="1">
    <citation type="submission" date="2017-07" db="EMBL/GenBank/DDBJ databases">
        <title>Recovery of genomes from metagenomes via a dereplication, aggregation, and scoring strategy.</title>
        <authorList>
            <person name="Sieber C.M."/>
            <person name="Probst A.J."/>
            <person name="Sharrar A."/>
            <person name="Thomas B.C."/>
            <person name="Hess M."/>
            <person name="Tringe S.G."/>
            <person name="Banfield J.F."/>
        </authorList>
    </citation>
    <scope>NUCLEOTIDE SEQUENCE [LARGE SCALE GENOMIC DNA]</scope>
    <source>
        <strain evidence="3">JGI_Cruoil_03_44_89</strain>
    </source>
</reference>
<feature type="domain" description="Thiamine pyrophosphate enzyme TPP-binding" evidence="2">
    <location>
        <begin position="52"/>
        <end position="199"/>
    </location>
</feature>
<dbReference type="Pfam" id="PF02775">
    <property type="entry name" value="TPP_enzyme_C"/>
    <property type="match status" value="1"/>
</dbReference>
<dbReference type="GO" id="GO:0045333">
    <property type="term" value="P:cellular respiration"/>
    <property type="evidence" value="ECO:0007669"/>
    <property type="project" value="UniProtKB-ARBA"/>
</dbReference>
<organism evidence="3 4">
    <name type="scientific">candidate division WOR-3 bacterium JGI_Cruoil_03_44_89</name>
    <dbReference type="NCBI Taxonomy" id="1973748"/>
    <lineage>
        <taxon>Bacteria</taxon>
        <taxon>Bacteria division WOR-3</taxon>
    </lineage>
</organism>
<accession>A0A235BXY1</accession>
<gene>
    <name evidence="3" type="ORF">CH333_01680</name>
</gene>
<proteinExistence type="predicted"/>
<dbReference type="GO" id="GO:0030976">
    <property type="term" value="F:thiamine pyrophosphate binding"/>
    <property type="evidence" value="ECO:0007669"/>
    <property type="project" value="InterPro"/>
</dbReference>
<dbReference type="InterPro" id="IPR029061">
    <property type="entry name" value="THDP-binding"/>
</dbReference>
<name>A0A235BXY1_UNCW3</name>
<sequence length="273" mass="29683">MKTEVVIKYLRGEKLPTIWCPGCGDGIILASILRAVDSIGWKKDEVCMISGIGCCGRTPGYVDFHTLHTTHGRALSFATGMKFANPALKVIVVMGDGDAVAIGGNHFIHAARRNIDITAIIYNNYIYGMTGGQASPTTPCGRIASTAPYGSVEPPFDIVELAIGSGATYVARGTAYHVPALDKLIRKALLHRGFSVVDVTTPCPTAFGRRNRMKTPIENFSWLKENTISIGTAKDKTKKEIGKKIIIGEFLDIEKPEYTEVYEKEVTEKAKST</sequence>
<dbReference type="InterPro" id="IPR051457">
    <property type="entry name" value="2-oxoacid:Fd_oxidoreductase"/>
</dbReference>
<evidence type="ECO:0000259" key="2">
    <source>
        <dbReference type="Pfam" id="PF02775"/>
    </source>
</evidence>
<evidence type="ECO:0000313" key="4">
    <source>
        <dbReference type="Proteomes" id="UP000215215"/>
    </source>
</evidence>
<keyword evidence="1" id="KW-0560">Oxidoreductase</keyword>
<dbReference type="PANTHER" id="PTHR48084">
    <property type="entry name" value="2-OXOGLUTARATE OXIDOREDUCTASE SUBUNIT KORB-RELATED"/>
    <property type="match status" value="1"/>
</dbReference>